<dbReference type="PANTHER" id="PTHR43377:SF1">
    <property type="entry name" value="BILIVERDIN REDUCTASE A"/>
    <property type="match status" value="1"/>
</dbReference>
<accession>A0A382V596</accession>
<dbReference type="SUPFAM" id="SSF51735">
    <property type="entry name" value="NAD(P)-binding Rossmann-fold domains"/>
    <property type="match status" value="1"/>
</dbReference>
<dbReference type="InterPro" id="IPR051450">
    <property type="entry name" value="Gfo/Idh/MocA_Oxidoreductases"/>
</dbReference>
<organism evidence="2">
    <name type="scientific">marine metagenome</name>
    <dbReference type="NCBI Taxonomy" id="408172"/>
    <lineage>
        <taxon>unclassified sequences</taxon>
        <taxon>metagenomes</taxon>
        <taxon>ecological metagenomes</taxon>
    </lineage>
</organism>
<dbReference type="GO" id="GO:0000166">
    <property type="term" value="F:nucleotide binding"/>
    <property type="evidence" value="ECO:0007669"/>
    <property type="project" value="InterPro"/>
</dbReference>
<sequence>VLSLLDVKAVDLDPIITHRFDIDEADKAYELIKSPSDENLIGVIIQYPQKTKIDKKIILQPQKTKNFKSENNINIGFIGVGGFASNVIIPNLKKLTPVHLTGVCNTNPHTAHNKAQKFGFDYCTTDINEILKDDTINTLFITTRHNNHAELVLKALDFSKNIFVEKPLALKQEELKQISEKYIAMGDNRPLVMVGFNRRFSPLIEKMKALLEERVNPMSIIITVNVGQIEKDHWTQNLEEGGGRIKGEACHFIDLMRYIVDKPINTWSAIKMGDDSLNDKVTISLAF</sequence>
<reference evidence="2" key="1">
    <citation type="submission" date="2018-05" db="EMBL/GenBank/DDBJ databases">
        <authorList>
            <person name="Lanie J.A."/>
            <person name="Ng W.-L."/>
            <person name="Kazmierczak K.M."/>
            <person name="Andrzejewski T.M."/>
            <person name="Davidsen T.M."/>
            <person name="Wayne K.J."/>
            <person name="Tettelin H."/>
            <person name="Glass J.I."/>
            <person name="Rusch D."/>
            <person name="Podicherti R."/>
            <person name="Tsui H.-C.T."/>
            <person name="Winkler M.E."/>
        </authorList>
    </citation>
    <scope>NUCLEOTIDE SEQUENCE</scope>
</reference>
<dbReference type="Pfam" id="PF01408">
    <property type="entry name" value="GFO_IDH_MocA"/>
    <property type="match status" value="1"/>
</dbReference>
<gene>
    <name evidence="2" type="ORF">METZ01_LOCUS394474</name>
</gene>
<evidence type="ECO:0000313" key="2">
    <source>
        <dbReference type="EMBL" id="SVD41620.1"/>
    </source>
</evidence>
<dbReference type="Gene3D" id="3.40.50.720">
    <property type="entry name" value="NAD(P)-binding Rossmann-like Domain"/>
    <property type="match status" value="1"/>
</dbReference>
<dbReference type="AlphaFoldDB" id="A0A382V596"/>
<feature type="domain" description="Gfo/Idh/MocA-like oxidoreductase N-terminal" evidence="1">
    <location>
        <begin position="73"/>
        <end position="180"/>
    </location>
</feature>
<proteinExistence type="predicted"/>
<evidence type="ECO:0000259" key="1">
    <source>
        <dbReference type="Pfam" id="PF01408"/>
    </source>
</evidence>
<protein>
    <recommendedName>
        <fullName evidence="1">Gfo/Idh/MocA-like oxidoreductase N-terminal domain-containing protein</fullName>
    </recommendedName>
</protein>
<dbReference type="Gene3D" id="3.30.360.10">
    <property type="entry name" value="Dihydrodipicolinate Reductase, domain 2"/>
    <property type="match status" value="1"/>
</dbReference>
<feature type="non-terminal residue" evidence="2">
    <location>
        <position position="287"/>
    </location>
</feature>
<name>A0A382V596_9ZZZZ</name>
<dbReference type="EMBL" id="UINC01149257">
    <property type="protein sequence ID" value="SVD41620.1"/>
    <property type="molecule type" value="Genomic_DNA"/>
</dbReference>
<dbReference type="InterPro" id="IPR036291">
    <property type="entry name" value="NAD(P)-bd_dom_sf"/>
</dbReference>
<dbReference type="InterPro" id="IPR000683">
    <property type="entry name" value="Gfo/Idh/MocA-like_OxRdtase_N"/>
</dbReference>
<dbReference type="PANTHER" id="PTHR43377">
    <property type="entry name" value="BILIVERDIN REDUCTASE A"/>
    <property type="match status" value="1"/>
</dbReference>
<feature type="non-terminal residue" evidence="2">
    <location>
        <position position="1"/>
    </location>
</feature>